<dbReference type="Proteomes" id="UP000004926">
    <property type="component" value="Chromosome"/>
</dbReference>
<gene>
    <name evidence="1" type="ORF">SacmaDRAFT_1098</name>
</gene>
<dbReference type="EMBL" id="CM001439">
    <property type="protein sequence ID" value="EHR49383.1"/>
    <property type="molecule type" value="Genomic_DNA"/>
</dbReference>
<evidence type="ECO:0000313" key="1">
    <source>
        <dbReference type="EMBL" id="EHR49383.1"/>
    </source>
</evidence>
<accession>H5WWA1</accession>
<sequence length="267" mass="28929">MTEALEALRVKAEIDKLARLLGEPGERFAFLESVPAPDIRRLRERATDALFDADLAALRRMALASRLLPPSLLAGLAERVFGPLLSARMAGLVDAARALDIAARLSPTFLADVAAETDPRRVGHLVAGVPRATIGVVVSELHRRQDWITLGRFVTHVPNETALSGLSVLDDAALLRVMFLLDDKHRAVELLGLLPVQRRERVVRAADEHDLWPPLFALAHGADAWFRDELVAAIGALDRQARARAARLAGELGVAALLEPSSDELAG</sequence>
<dbReference type="eggNOG" id="ENOG50302BK">
    <property type="taxonomic scope" value="Bacteria"/>
</dbReference>
<keyword evidence="2" id="KW-1185">Reference proteome</keyword>
<evidence type="ECO:0000313" key="2">
    <source>
        <dbReference type="Proteomes" id="UP000004926"/>
    </source>
</evidence>
<proteinExistence type="predicted"/>
<name>H5WWA1_9PSEU</name>
<reference evidence="1 2" key="1">
    <citation type="journal article" date="2012" name="Stand. Genomic Sci.">
        <title>Genome sequence of the ocean sediment bacterium Saccharomonospora marina type strain (XMU15(T)).</title>
        <authorList>
            <person name="Klenk H.P."/>
            <person name="Lu M."/>
            <person name="Lucas S."/>
            <person name="Lapidus A."/>
            <person name="Copeland A."/>
            <person name="Pitluck S."/>
            <person name="Goodwin L.A."/>
            <person name="Han C."/>
            <person name="Tapia R."/>
            <person name="Brambilla E.M."/>
            <person name="Potter G."/>
            <person name="Land M."/>
            <person name="Ivanova N."/>
            <person name="Rohde M."/>
            <person name="Goker M."/>
            <person name="Detter J.C."/>
            <person name="Li W.J."/>
            <person name="Kyrpides N.C."/>
            <person name="Woyke T."/>
        </authorList>
    </citation>
    <scope>NUCLEOTIDE SEQUENCE [LARGE SCALE GENOMIC DNA]</scope>
    <source>
        <strain evidence="1 2">XMU15</strain>
    </source>
</reference>
<dbReference type="STRING" id="882083.SacmaDRAFT_1098"/>
<organism evidence="1 2">
    <name type="scientific">Saccharomonospora marina XMU15</name>
    <dbReference type="NCBI Taxonomy" id="882083"/>
    <lineage>
        <taxon>Bacteria</taxon>
        <taxon>Bacillati</taxon>
        <taxon>Actinomycetota</taxon>
        <taxon>Actinomycetes</taxon>
        <taxon>Pseudonocardiales</taxon>
        <taxon>Pseudonocardiaceae</taxon>
        <taxon>Saccharomonospora</taxon>
    </lineage>
</organism>
<dbReference type="HOGENOM" id="CLU_097803_0_0_11"/>
<protein>
    <submittedName>
        <fullName evidence="1">Uncharacterized protein</fullName>
    </submittedName>
</protein>
<dbReference type="RefSeq" id="WP_009152769.1">
    <property type="nucleotide sequence ID" value="NZ_CM001439.1"/>
</dbReference>
<dbReference type="AlphaFoldDB" id="H5WWA1"/>